<gene>
    <name evidence="1" type="ORF">NCTC8554_02230</name>
</gene>
<accession>A0A378WC41</accession>
<organism evidence="1 2">
    <name type="scientific">Neisseria meningitidis</name>
    <dbReference type="NCBI Taxonomy" id="487"/>
    <lineage>
        <taxon>Bacteria</taxon>
        <taxon>Pseudomonadati</taxon>
        <taxon>Pseudomonadota</taxon>
        <taxon>Betaproteobacteria</taxon>
        <taxon>Neisseriales</taxon>
        <taxon>Neisseriaceae</taxon>
        <taxon>Neisseria</taxon>
    </lineage>
</organism>
<name>A0A378WC41_NEIME</name>
<dbReference type="Proteomes" id="UP000254176">
    <property type="component" value="Unassembled WGS sequence"/>
</dbReference>
<evidence type="ECO:0000313" key="2">
    <source>
        <dbReference type="Proteomes" id="UP000254176"/>
    </source>
</evidence>
<dbReference type="AlphaFoldDB" id="A0A378WC41"/>
<dbReference type="RefSeq" id="WP_002245424.1">
    <property type="nucleotide sequence ID" value="NZ_CP009420.1"/>
</dbReference>
<protein>
    <recommendedName>
        <fullName evidence="3">Restriction endonuclease</fullName>
    </recommendedName>
</protein>
<evidence type="ECO:0000313" key="1">
    <source>
        <dbReference type="EMBL" id="SUA30183.1"/>
    </source>
</evidence>
<dbReference type="EMBL" id="UGRP01000004">
    <property type="protein sequence ID" value="SUA30183.1"/>
    <property type="molecule type" value="Genomic_DNA"/>
</dbReference>
<proteinExistence type="predicted"/>
<dbReference type="REBASE" id="195705">
    <property type="entry name" value="Nme214ORF4945P"/>
</dbReference>
<dbReference type="REBASE" id="406538">
    <property type="entry name" value="Nme8554IP"/>
</dbReference>
<reference evidence="1 2" key="1">
    <citation type="submission" date="2018-06" db="EMBL/GenBank/DDBJ databases">
        <authorList>
            <consortium name="Pathogen Informatics"/>
            <person name="Doyle S."/>
        </authorList>
    </citation>
    <scope>NUCLEOTIDE SEQUENCE [LARGE SCALE GENOMIC DNA]</scope>
    <source>
        <strain evidence="1 2">NCTC8554</strain>
    </source>
</reference>
<sequence length="386" mass="44785">MNMENYFSNLNLDIRTHKLGTFTDQKVTPDVLCAVAECIIEYIENIGEIFSINDIRYSDYAEYIATAVFKKPSIENAGSEYNKFFSQPIKMLSYCGVLSEEKFSRYYRYGVQNNKILQYIANRERNALNFIQAFSEKLLKDSGIYPKFADFFAQPNKNTFESMKTAFTDLVIQNTPKNTEVEVRRIFTKIINPLAYKHNTFGTRKGSISNTPITLDELYYNRLNWRDKGKEKSLTRKEAQTLFADSANAANLNYLVNKATKFVKTLHKTSEVQRFDPTEANQAHHIFMASEFPDLASLPENLICLTPNQHFNLAHPSNKTTVIDKHYQRICLMAKLDSIEQDNRANTGNYDYHEFIHVLNTGFNTDQFDVSMSYETLKHRILMFDF</sequence>
<evidence type="ECO:0008006" key="3">
    <source>
        <dbReference type="Google" id="ProtNLM"/>
    </source>
</evidence>